<dbReference type="GO" id="GO:0004523">
    <property type="term" value="F:RNA-DNA hybrid ribonuclease activity"/>
    <property type="evidence" value="ECO:0007669"/>
    <property type="project" value="InterPro"/>
</dbReference>
<accession>A0A6D2L845</accession>
<dbReference type="SUPFAM" id="SSF56219">
    <property type="entry name" value="DNase I-like"/>
    <property type="match status" value="1"/>
</dbReference>
<gene>
    <name evidence="2" type="ORF">MERR_LOCUS43031</name>
</gene>
<dbReference type="OrthoDB" id="1104016at2759"/>
<comment type="caution">
    <text evidence="2">The sequence shown here is derived from an EMBL/GenBank/DDBJ whole genome shotgun (WGS) entry which is preliminary data.</text>
</comment>
<dbReference type="Pfam" id="PF13456">
    <property type="entry name" value="RVT_3"/>
    <property type="match status" value="1"/>
</dbReference>
<dbReference type="InterPro" id="IPR000477">
    <property type="entry name" value="RT_dom"/>
</dbReference>
<dbReference type="PANTHER" id="PTHR33116">
    <property type="entry name" value="REVERSE TRANSCRIPTASE ZINC-BINDING DOMAIN-CONTAINING PROTEIN-RELATED-RELATED"/>
    <property type="match status" value="1"/>
</dbReference>
<sequence>MRTLSWNCRGIGNDLTVRRLEEMHKKYHPGLIFLSETKNKKSVLQGIQVDLGYDSLFTVEPHGLSGGLALLCMDEFQVNVIFSNNRMIDVEAVIDGNKVFMTFVYGDPVQDQRELVWERLTRFAVNRNGPWFMIGDFNEICGHHEKQGGRTRPDASFLPFNQMIHDCGMLEFPCSGNQLSWVGRRGRTLVRCRLDRALGNEDWHESFPHSNVQYLRLWGSDHRPVLANILSKPIRRRKSFRFDRRWLDREEISAVVQDGWSSSLPPDANLMTRISSVRKALGRWRSQNDLNAEKHITELKDKLDSLYSDGNATTEEISEATKELHEALRSEELFWKQKSRVLWLREGDRNSKFFHAATKQRRARNRITSLIDEQGQREENEEGIVAIATRYFRGLFETSNPVEIEATLDKVKIVITDNMNETLTKPVTENEVKDALFAMHPEKAPGPDGMTALFYQKFWDILKQDITRMVNEFLAEGTIVPGINETNICLIPKKEKPQEMSQFRPISLCNVSYKIISKLLCQRLKRILPKFISETQSAFVAGRQITDNILIAQELFHALRTNPGGRNKRMAIKTDMSKAYDRVEWDFIEAVMRKMGFAETWIRWIMRCITSVSYHVLINGQPRGNIIPKRGLRQGDPLSPFIFIICTEVLIALLNEAENGSKITGMRVARASPPVSHLLFADDSLFFCKAEPRECSEVLSILHKYGKASGQRINFEKSSLLFGKRVPGSTKTHIKSITGIQNEGGMGTYLGIPEDISGSKCKLFAYIKERLQNRVNGWRSKWLSKGGKEILIKSVALALPTYVMSSFLLPLEVCDQLTSAIARFWWSSDAERRGIHWATWDKMCISKEEGGTGFRDIHDFNLALLAKQLWRLLRFPDSLLARVLRGKYFPYSTPLRAGHTDSPSYGWRSILAARPLLTMGILQKVHSGLNTRAWEDPWIPTIPARHANPRIPVVHPRMTVSDFINREIKAWNVEMLEEYMEPEDIPLIRSIAINKTFHMDSFSWGYTKSGLYTVKSGYWVAKNLLNPAEETCSEPSIRPLQVQAWKSKAPYKIKHLLWQIISGYLAVTKNLNHRGMRCDNHCPRCGAPEETINHAIFECPPALQTWALAPILTPPSLFPSSGIYTNMDYLFWRRPNMDNAEDDCDPFPWIIWFIWKARNEKLFRGINRDPLGTVRHAVAECRAWHQANSKAPLLSTTGTQAIRLRDVCIVDGSWHREQAHSGAGWIWIDPDGTQRLLGIHNQPRRISPLHAELEALMWAMECAAQYTNVQAFATDCQDVLKMIEKPEDWPKFSTELQEFSSLRKLFSSFSISYLPRASTSKADHLAKLARLYPRSNGNGKVGFLSNRQRANVALTRGRHCLWVIGNETTLALSGSIWSKLISESRTRGCFFDAVNEKCLRDAMNDVLVEDVSSSFGSLSIRKW</sequence>
<dbReference type="InterPro" id="IPR044730">
    <property type="entry name" value="RNase_H-like_dom_plant"/>
</dbReference>
<dbReference type="Gene3D" id="3.60.10.10">
    <property type="entry name" value="Endonuclease/exonuclease/phosphatase"/>
    <property type="match status" value="1"/>
</dbReference>
<keyword evidence="3" id="KW-1185">Reference proteome</keyword>
<dbReference type="InterPro" id="IPR036691">
    <property type="entry name" value="Endo/exonu/phosph_ase_sf"/>
</dbReference>
<evidence type="ECO:0000313" key="2">
    <source>
        <dbReference type="EMBL" id="CAA7055795.1"/>
    </source>
</evidence>
<evidence type="ECO:0000313" key="3">
    <source>
        <dbReference type="Proteomes" id="UP000467841"/>
    </source>
</evidence>
<organism evidence="2 3">
    <name type="scientific">Microthlaspi erraticum</name>
    <dbReference type="NCBI Taxonomy" id="1685480"/>
    <lineage>
        <taxon>Eukaryota</taxon>
        <taxon>Viridiplantae</taxon>
        <taxon>Streptophyta</taxon>
        <taxon>Embryophyta</taxon>
        <taxon>Tracheophyta</taxon>
        <taxon>Spermatophyta</taxon>
        <taxon>Magnoliopsida</taxon>
        <taxon>eudicotyledons</taxon>
        <taxon>Gunneridae</taxon>
        <taxon>Pentapetalae</taxon>
        <taxon>rosids</taxon>
        <taxon>malvids</taxon>
        <taxon>Brassicales</taxon>
        <taxon>Brassicaceae</taxon>
        <taxon>Coluteocarpeae</taxon>
        <taxon>Microthlaspi</taxon>
    </lineage>
</organism>
<evidence type="ECO:0000259" key="1">
    <source>
        <dbReference type="PROSITE" id="PS50878"/>
    </source>
</evidence>
<dbReference type="CDD" id="cd06222">
    <property type="entry name" value="RNase_H_like"/>
    <property type="match status" value="1"/>
</dbReference>
<feature type="domain" description="Reverse transcriptase" evidence="1">
    <location>
        <begin position="472"/>
        <end position="754"/>
    </location>
</feature>
<dbReference type="InterPro" id="IPR027417">
    <property type="entry name" value="P-loop_NTPase"/>
</dbReference>
<dbReference type="Gene3D" id="3.30.420.10">
    <property type="entry name" value="Ribonuclease H-like superfamily/Ribonuclease H"/>
    <property type="match status" value="1"/>
</dbReference>
<reference evidence="2" key="1">
    <citation type="submission" date="2020-01" db="EMBL/GenBank/DDBJ databases">
        <authorList>
            <person name="Mishra B."/>
        </authorList>
    </citation>
    <scope>NUCLEOTIDE SEQUENCE [LARGE SCALE GENOMIC DNA]</scope>
</reference>
<dbReference type="SUPFAM" id="SSF53098">
    <property type="entry name" value="Ribonuclease H-like"/>
    <property type="match status" value="1"/>
</dbReference>
<dbReference type="Pfam" id="PF00078">
    <property type="entry name" value="RVT_1"/>
    <property type="match status" value="1"/>
</dbReference>
<dbReference type="InterPro" id="IPR026960">
    <property type="entry name" value="RVT-Znf"/>
</dbReference>
<dbReference type="CDD" id="cd01650">
    <property type="entry name" value="RT_nLTR_like"/>
    <property type="match status" value="1"/>
</dbReference>
<dbReference type="InterPro" id="IPR012337">
    <property type="entry name" value="RNaseH-like_sf"/>
</dbReference>
<dbReference type="Pfam" id="PF13966">
    <property type="entry name" value="zf-RVT"/>
    <property type="match status" value="1"/>
</dbReference>
<dbReference type="GO" id="GO:0003676">
    <property type="term" value="F:nucleic acid binding"/>
    <property type="evidence" value="ECO:0007669"/>
    <property type="project" value="InterPro"/>
</dbReference>
<dbReference type="InterPro" id="IPR043502">
    <property type="entry name" value="DNA/RNA_pol_sf"/>
</dbReference>
<dbReference type="PROSITE" id="PS50878">
    <property type="entry name" value="RT_POL"/>
    <property type="match status" value="1"/>
</dbReference>
<dbReference type="Proteomes" id="UP000467841">
    <property type="component" value="Unassembled WGS sequence"/>
</dbReference>
<dbReference type="InterPro" id="IPR041679">
    <property type="entry name" value="DNA2/NAM7-like_C"/>
</dbReference>
<name>A0A6D2L845_9BRAS</name>
<dbReference type="EMBL" id="CACVBM020001607">
    <property type="protein sequence ID" value="CAA7055795.1"/>
    <property type="molecule type" value="Genomic_DNA"/>
</dbReference>
<protein>
    <recommendedName>
        <fullName evidence="1">Reverse transcriptase domain-containing protein</fullName>
    </recommendedName>
</protein>
<proteinExistence type="predicted"/>
<dbReference type="Pfam" id="PF03372">
    <property type="entry name" value="Exo_endo_phos"/>
    <property type="match status" value="1"/>
</dbReference>
<dbReference type="Pfam" id="PF13087">
    <property type="entry name" value="AAA_12"/>
    <property type="match status" value="1"/>
</dbReference>
<dbReference type="InterPro" id="IPR005135">
    <property type="entry name" value="Endo/exonuclease/phosphatase"/>
</dbReference>
<dbReference type="PANTHER" id="PTHR33116:SF86">
    <property type="entry name" value="REVERSE TRANSCRIPTASE DOMAIN-CONTAINING PROTEIN"/>
    <property type="match status" value="1"/>
</dbReference>
<dbReference type="InterPro" id="IPR036397">
    <property type="entry name" value="RNaseH_sf"/>
</dbReference>
<dbReference type="Gene3D" id="3.40.50.300">
    <property type="entry name" value="P-loop containing nucleotide triphosphate hydrolases"/>
    <property type="match status" value="1"/>
</dbReference>
<dbReference type="InterPro" id="IPR002156">
    <property type="entry name" value="RNaseH_domain"/>
</dbReference>
<dbReference type="SUPFAM" id="SSF56672">
    <property type="entry name" value="DNA/RNA polymerases"/>
    <property type="match status" value="1"/>
</dbReference>